<evidence type="ECO:0000256" key="1">
    <source>
        <dbReference type="SAM" id="Phobius"/>
    </source>
</evidence>
<keyword evidence="1" id="KW-0812">Transmembrane</keyword>
<keyword evidence="1" id="KW-0472">Membrane</keyword>
<evidence type="ECO:0000313" key="2">
    <source>
        <dbReference type="EMBL" id="MFL0251993.1"/>
    </source>
</evidence>
<sequence length="94" mass="11053">MKNNNLLYVSNKPIKAFLFLLSLPWFILSIKLIVNNKVASGIKLFIFGNVFLAVMFAIQFYFRKMLVLYQKNLDKSSNKYKKRKFIKNRGGNLK</sequence>
<accession>A0ABW8TKI5</accession>
<comment type="caution">
    <text evidence="2">The sequence shown here is derived from an EMBL/GenBank/DDBJ whole genome shotgun (WGS) entry which is preliminary data.</text>
</comment>
<feature type="transmembrane region" description="Helical" evidence="1">
    <location>
        <begin position="16"/>
        <end position="34"/>
    </location>
</feature>
<dbReference type="Proteomes" id="UP001623592">
    <property type="component" value="Unassembled WGS sequence"/>
</dbReference>
<keyword evidence="1" id="KW-1133">Transmembrane helix</keyword>
<keyword evidence="3" id="KW-1185">Reference proteome</keyword>
<dbReference type="RefSeq" id="WP_406788645.1">
    <property type="nucleotide sequence ID" value="NZ_JBJIAA010000014.1"/>
</dbReference>
<name>A0ABW8TKI5_9CLOT</name>
<protein>
    <recommendedName>
        <fullName evidence="4">Conjugal transfer protein</fullName>
    </recommendedName>
</protein>
<organism evidence="2 3">
    <name type="scientific">Clostridium neuense</name>
    <dbReference type="NCBI Taxonomy" id="1728934"/>
    <lineage>
        <taxon>Bacteria</taxon>
        <taxon>Bacillati</taxon>
        <taxon>Bacillota</taxon>
        <taxon>Clostridia</taxon>
        <taxon>Eubacteriales</taxon>
        <taxon>Clostridiaceae</taxon>
        <taxon>Clostridium</taxon>
    </lineage>
</organism>
<proteinExistence type="predicted"/>
<evidence type="ECO:0008006" key="4">
    <source>
        <dbReference type="Google" id="ProtNLM"/>
    </source>
</evidence>
<evidence type="ECO:0000313" key="3">
    <source>
        <dbReference type="Proteomes" id="UP001623592"/>
    </source>
</evidence>
<gene>
    <name evidence="2" type="ORF">ACJDT4_16355</name>
</gene>
<dbReference type="EMBL" id="JBJIAA010000014">
    <property type="protein sequence ID" value="MFL0251993.1"/>
    <property type="molecule type" value="Genomic_DNA"/>
</dbReference>
<feature type="transmembrane region" description="Helical" evidence="1">
    <location>
        <begin position="40"/>
        <end position="62"/>
    </location>
</feature>
<reference evidence="2 3" key="1">
    <citation type="submission" date="2024-11" db="EMBL/GenBank/DDBJ databases">
        <authorList>
            <person name="Heng Y.C."/>
            <person name="Lim A.C.H."/>
            <person name="Lee J.K.Y."/>
            <person name="Kittelmann S."/>
        </authorList>
    </citation>
    <scope>NUCLEOTIDE SEQUENCE [LARGE SCALE GENOMIC DNA]</scope>
    <source>
        <strain evidence="2 3">WILCCON 0114</strain>
    </source>
</reference>